<reference evidence="3" key="2">
    <citation type="submission" date="2021-09" db="EMBL/GenBank/DDBJ databases">
        <authorList>
            <person name="Gilroy R."/>
        </authorList>
    </citation>
    <scope>NUCLEOTIDE SEQUENCE</scope>
    <source>
        <strain evidence="3">ChiGjej5B5-7349</strain>
    </source>
</reference>
<evidence type="ECO:0000313" key="4">
    <source>
        <dbReference type="Proteomes" id="UP000784435"/>
    </source>
</evidence>
<sequence length="354" mass="36573">MSDTNGNPPQSGRGAQWAWGDQGSAQGHWTAPPGAQPHWPTPPGAQPTPAQEGAQQAESQGSVPQGSVPQQPVVAPQQPTAAAPYAQPQDAQPHAVQQSQPQSQYYAQPQGQHDAYAHGPAVGAGQAPPPAQTQGAGAASGRRRPALIVLSVVLVLLVGAGLGWGVTRFLSGDGGGGGVAQPTAPPPAPEDGGSDQPEDDSGGGSGDDGAFGGPDSGSQETDGASALPEEPTEALKQLAETDEREIVAEVEGSWVPQISSKRTGMEIDGQVWSDEDILADHQTLREEYPDARLLWSGNFGSFKDGNFWITVIADGYSDPEDALDWCRSNGLGADDCYAKQITSGGDHEGTTRLQ</sequence>
<protein>
    <submittedName>
        <fullName evidence="3">Uncharacterized protein</fullName>
    </submittedName>
</protein>
<feature type="compositionally biased region" description="Acidic residues" evidence="1">
    <location>
        <begin position="192"/>
        <end position="201"/>
    </location>
</feature>
<keyword evidence="2" id="KW-1133">Transmembrane helix</keyword>
<feature type="compositionally biased region" description="Polar residues" evidence="1">
    <location>
        <begin position="1"/>
        <end position="10"/>
    </location>
</feature>
<feature type="compositionally biased region" description="Low complexity" evidence="1">
    <location>
        <begin position="47"/>
        <end position="138"/>
    </location>
</feature>
<evidence type="ECO:0000256" key="1">
    <source>
        <dbReference type="SAM" id="MobiDB-lite"/>
    </source>
</evidence>
<feature type="compositionally biased region" description="Gly residues" evidence="1">
    <location>
        <begin position="202"/>
        <end position="215"/>
    </location>
</feature>
<accession>A0A921SPI1</accession>
<feature type="region of interest" description="Disordered" evidence="1">
    <location>
        <begin position="174"/>
        <end position="231"/>
    </location>
</feature>
<dbReference type="AlphaFoldDB" id="A0A921SPI1"/>
<evidence type="ECO:0000313" key="3">
    <source>
        <dbReference type="EMBL" id="HJG80892.1"/>
    </source>
</evidence>
<comment type="caution">
    <text evidence="3">The sequence shown here is derived from an EMBL/GenBank/DDBJ whole genome shotgun (WGS) entry which is preliminary data.</text>
</comment>
<reference evidence="3" key="1">
    <citation type="journal article" date="2021" name="PeerJ">
        <title>Extensive microbial diversity within the chicken gut microbiome revealed by metagenomics and culture.</title>
        <authorList>
            <person name="Gilroy R."/>
            <person name="Ravi A."/>
            <person name="Getino M."/>
            <person name="Pursley I."/>
            <person name="Horton D.L."/>
            <person name="Alikhan N.F."/>
            <person name="Baker D."/>
            <person name="Gharbi K."/>
            <person name="Hall N."/>
            <person name="Watson M."/>
            <person name="Adriaenssens E.M."/>
            <person name="Foster-Nyarko E."/>
            <person name="Jarju S."/>
            <person name="Secka A."/>
            <person name="Antonio M."/>
            <person name="Oren A."/>
            <person name="Chaudhuri R.R."/>
            <person name="La Ragione R."/>
            <person name="Hildebrand F."/>
            <person name="Pallen M.J."/>
        </authorList>
    </citation>
    <scope>NUCLEOTIDE SEQUENCE</scope>
    <source>
        <strain evidence="3">ChiGjej5B5-7349</strain>
    </source>
</reference>
<gene>
    <name evidence="3" type="ORF">K8V08_10825</name>
</gene>
<dbReference type="EMBL" id="DYUK01000231">
    <property type="protein sequence ID" value="HJG80892.1"/>
    <property type="molecule type" value="Genomic_DNA"/>
</dbReference>
<name>A0A921SPI1_9MICO</name>
<feature type="transmembrane region" description="Helical" evidence="2">
    <location>
        <begin position="146"/>
        <end position="166"/>
    </location>
</feature>
<organism evidence="3 4">
    <name type="scientific">Brevibacterium senegalense</name>
    <dbReference type="NCBI Taxonomy" id="1033736"/>
    <lineage>
        <taxon>Bacteria</taxon>
        <taxon>Bacillati</taxon>
        <taxon>Actinomycetota</taxon>
        <taxon>Actinomycetes</taxon>
        <taxon>Micrococcales</taxon>
        <taxon>Brevibacteriaceae</taxon>
        <taxon>Brevibacterium</taxon>
    </lineage>
</organism>
<evidence type="ECO:0000256" key="2">
    <source>
        <dbReference type="SAM" id="Phobius"/>
    </source>
</evidence>
<feature type="region of interest" description="Disordered" evidence="1">
    <location>
        <begin position="1"/>
        <end position="138"/>
    </location>
</feature>
<proteinExistence type="predicted"/>
<keyword evidence="2" id="KW-0472">Membrane</keyword>
<dbReference type="Proteomes" id="UP000784435">
    <property type="component" value="Unassembled WGS sequence"/>
</dbReference>
<keyword evidence="2" id="KW-0812">Transmembrane</keyword>